<name>A0ABS8WQI6_DATST</name>
<keyword evidence="3" id="KW-1185">Reference proteome</keyword>
<comment type="caution">
    <text evidence="2">The sequence shown here is derived from an EMBL/GenBank/DDBJ whole genome shotgun (WGS) entry which is preliminary data.</text>
</comment>
<sequence length="99" mass="10523">MGKRAYEYDDEDDEEGATERACKRERKGDEIHTVGEIEPSTRRAPDSAEHTGDHEFEGESQILMGASGTSAAVIDGTPTEGTITGVVPASPTLEQDASA</sequence>
<protein>
    <submittedName>
        <fullName evidence="2">Uncharacterized protein</fullName>
    </submittedName>
</protein>
<proteinExistence type="predicted"/>
<evidence type="ECO:0000256" key="1">
    <source>
        <dbReference type="SAM" id="MobiDB-lite"/>
    </source>
</evidence>
<feature type="compositionally biased region" description="Basic and acidic residues" evidence="1">
    <location>
        <begin position="17"/>
        <end position="55"/>
    </location>
</feature>
<feature type="region of interest" description="Disordered" evidence="1">
    <location>
        <begin position="1"/>
        <end position="55"/>
    </location>
</feature>
<feature type="region of interest" description="Disordered" evidence="1">
    <location>
        <begin position="71"/>
        <end position="99"/>
    </location>
</feature>
<gene>
    <name evidence="2" type="ORF">HAX54_050761</name>
</gene>
<evidence type="ECO:0000313" key="3">
    <source>
        <dbReference type="Proteomes" id="UP000823775"/>
    </source>
</evidence>
<accession>A0ABS8WQI6</accession>
<dbReference type="Proteomes" id="UP000823775">
    <property type="component" value="Unassembled WGS sequence"/>
</dbReference>
<evidence type="ECO:0000313" key="2">
    <source>
        <dbReference type="EMBL" id="MCE3051767.1"/>
    </source>
</evidence>
<dbReference type="EMBL" id="JACEIK010008914">
    <property type="protein sequence ID" value="MCE3051767.1"/>
    <property type="molecule type" value="Genomic_DNA"/>
</dbReference>
<organism evidence="2 3">
    <name type="scientific">Datura stramonium</name>
    <name type="common">Jimsonweed</name>
    <name type="synonym">Common thornapple</name>
    <dbReference type="NCBI Taxonomy" id="4076"/>
    <lineage>
        <taxon>Eukaryota</taxon>
        <taxon>Viridiplantae</taxon>
        <taxon>Streptophyta</taxon>
        <taxon>Embryophyta</taxon>
        <taxon>Tracheophyta</taxon>
        <taxon>Spermatophyta</taxon>
        <taxon>Magnoliopsida</taxon>
        <taxon>eudicotyledons</taxon>
        <taxon>Gunneridae</taxon>
        <taxon>Pentapetalae</taxon>
        <taxon>asterids</taxon>
        <taxon>lamiids</taxon>
        <taxon>Solanales</taxon>
        <taxon>Solanaceae</taxon>
        <taxon>Solanoideae</taxon>
        <taxon>Datureae</taxon>
        <taxon>Datura</taxon>
    </lineage>
</organism>
<reference evidence="2 3" key="1">
    <citation type="journal article" date="2021" name="BMC Genomics">
        <title>Datura genome reveals duplications of psychoactive alkaloid biosynthetic genes and high mutation rate following tissue culture.</title>
        <authorList>
            <person name="Rajewski A."/>
            <person name="Carter-House D."/>
            <person name="Stajich J."/>
            <person name="Litt A."/>
        </authorList>
    </citation>
    <scope>NUCLEOTIDE SEQUENCE [LARGE SCALE GENOMIC DNA]</scope>
    <source>
        <strain evidence="2">AR-01</strain>
    </source>
</reference>